<dbReference type="PROSITE" id="PS50831">
    <property type="entry name" value="SOHO"/>
    <property type="match status" value="1"/>
</dbReference>
<feature type="compositionally biased region" description="Pro residues" evidence="4">
    <location>
        <begin position="1998"/>
        <end position="2008"/>
    </location>
</feature>
<organism evidence="6 7">
    <name type="scientific">Microctonus hyperodae</name>
    <name type="common">Parasitoid wasp</name>
    <dbReference type="NCBI Taxonomy" id="165561"/>
    <lineage>
        <taxon>Eukaryota</taxon>
        <taxon>Metazoa</taxon>
        <taxon>Ecdysozoa</taxon>
        <taxon>Arthropoda</taxon>
        <taxon>Hexapoda</taxon>
        <taxon>Insecta</taxon>
        <taxon>Pterygota</taxon>
        <taxon>Neoptera</taxon>
        <taxon>Endopterygota</taxon>
        <taxon>Hymenoptera</taxon>
        <taxon>Apocrita</taxon>
        <taxon>Ichneumonoidea</taxon>
        <taxon>Braconidae</taxon>
        <taxon>Euphorinae</taxon>
        <taxon>Microctonus</taxon>
    </lineage>
</organism>
<evidence type="ECO:0000256" key="4">
    <source>
        <dbReference type="SAM" id="MobiDB-lite"/>
    </source>
</evidence>
<dbReference type="InterPro" id="IPR003127">
    <property type="entry name" value="SoHo_dom"/>
</dbReference>
<feature type="region of interest" description="Disordered" evidence="4">
    <location>
        <begin position="445"/>
        <end position="464"/>
    </location>
</feature>
<feature type="compositionally biased region" description="Basic and acidic residues" evidence="4">
    <location>
        <begin position="287"/>
        <end position="311"/>
    </location>
</feature>
<feature type="coiled-coil region" evidence="3">
    <location>
        <begin position="1163"/>
        <end position="1224"/>
    </location>
</feature>
<feature type="compositionally biased region" description="Basic and acidic residues" evidence="4">
    <location>
        <begin position="45"/>
        <end position="59"/>
    </location>
</feature>
<evidence type="ECO:0000256" key="1">
    <source>
        <dbReference type="ARBA" id="ARBA00004282"/>
    </source>
</evidence>
<feature type="region of interest" description="Disordered" evidence="4">
    <location>
        <begin position="623"/>
        <end position="658"/>
    </location>
</feature>
<accession>A0AA39L1X5</accession>
<feature type="compositionally biased region" description="Basic and acidic residues" evidence="4">
    <location>
        <begin position="1925"/>
        <end position="1957"/>
    </location>
</feature>
<reference evidence="6" key="1">
    <citation type="journal article" date="2023" name="bioRxiv">
        <title>Scaffold-level genome assemblies of two parasitoid biocontrol wasps reveal the parthenogenesis mechanism and an associated novel virus.</title>
        <authorList>
            <person name="Inwood S."/>
            <person name="Skelly J."/>
            <person name="Guhlin J."/>
            <person name="Harrop T."/>
            <person name="Goldson S."/>
            <person name="Dearden P."/>
        </authorList>
    </citation>
    <scope>NUCLEOTIDE SEQUENCE</scope>
    <source>
        <strain evidence="6">Lincoln</strain>
        <tissue evidence="6">Whole body</tissue>
    </source>
</reference>
<dbReference type="Proteomes" id="UP001168972">
    <property type="component" value="Unassembled WGS sequence"/>
</dbReference>
<feature type="compositionally biased region" description="Polar residues" evidence="4">
    <location>
        <begin position="538"/>
        <end position="550"/>
    </location>
</feature>
<dbReference type="SMART" id="SM00459">
    <property type="entry name" value="Sorb"/>
    <property type="match status" value="1"/>
</dbReference>
<protein>
    <recommendedName>
        <fullName evidence="5">SoHo domain-containing protein</fullName>
    </recommendedName>
</protein>
<dbReference type="GO" id="GO:0070161">
    <property type="term" value="C:anchoring junction"/>
    <property type="evidence" value="ECO:0007669"/>
    <property type="project" value="UniProtKB-SubCell"/>
</dbReference>
<comment type="caution">
    <text evidence="6">The sequence shown here is derived from an EMBL/GenBank/DDBJ whole genome shotgun (WGS) entry which is preliminary data.</text>
</comment>
<feature type="compositionally biased region" description="Polar residues" evidence="4">
    <location>
        <begin position="1012"/>
        <end position="1021"/>
    </location>
</feature>
<dbReference type="EMBL" id="JAQQBR010000001">
    <property type="protein sequence ID" value="KAK0181871.1"/>
    <property type="molecule type" value="Genomic_DNA"/>
</dbReference>
<keyword evidence="2" id="KW-0965">Cell junction</keyword>
<feature type="region of interest" description="Disordered" evidence="4">
    <location>
        <begin position="982"/>
        <end position="1093"/>
    </location>
</feature>
<feature type="compositionally biased region" description="Polar residues" evidence="4">
    <location>
        <begin position="982"/>
        <end position="998"/>
    </location>
</feature>
<feature type="compositionally biased region" description="Polar residues" evidence="4">
    <location>
        <begin position="27"/>
        <end position="44"/>
    </location>
</feature>
<reference evidence="6" key="2">
    <citation type="submission" date="2023-03" db="EMBL/GenBank/DDBJ databases">
        <authorList>
            <person name="Inwood S.N."/>
            <person name="Skelly J.G."/>
            <person name="Guhlin J."/>
            <person name="Harrop T.W.R."/>
            <person name="Goldson S.G."/>
            <person name="Dearden P.K."/>
        </authorList>
    </citation>
    <scope>NUCLEOTIDE SEQUENCE</scope>
    <source>
        <strain evidence="6">Lincoln</strain>
        <tissue evidence="6">Whole body</tissue>
    </source>
</reference>
<evidence type="ECO:0000256" key="3">
    <source>
        <dbReference type="SAM" id="Coils"/>
    </source>
</evidence>
<feature type="compositionally biased region" description="Basic and acidic residues" evidence="4">
    <location>
        <begin position="626"/>
        <end position="642"/>
    </location>
</feature>
<comment type="subcellular location">
    <subcellularLocation>
        <location evidence="1">Cell junction</location>
    </subcellularLocation>
</comment>
<evidence type="ECO:0000313" key="7">
    <source>
        <dbReference type="Proteomes" id="UP001168972"/>
    </source>
</evidence>
<feature type="region of interest" description="Disordered" evidence="4">
    <location>
        <begin position="738"/>
        <end position="757"/>
    </location>
</feature>
<keyword evidence="3" id="KW-0175">Coiled coil</keyword>
<feature type="region of interest" description="Disordered" evidence="4">
    <location>
        <begin position="286"/>
        <end position="312"/>
    </location>
</feature>
<feature type="region of interest" description="Disordered" evidence="4">
    <location>
        <begin position="1639"/>
        <end position="1666"/>
    </location>
</feature>
<keyword evidence="7" id="KW-1185">Reference proteome</keyword>
<evidence type="ECO:0000313" key="6">
    <source>
        <dbReference type="EMBL" id="KAK0181871.1"/>
    </source>
</evidence>
<sequence>MKENRIRDSISWIDISLRAIFISPVTNRNSTDETSPSTTRWSNDTNDHQEDTKKDKDITSHNIAHNITSRIVNSHSVPSQGLNTLATTAPRLPRAQNPTITLLQKAREGQLPKGAAYLYEAVDFHKNHDNSQISSNEIIYMVKREYKNTTDIEAERPKKMTNLTPKKVEGIGPITKNGMPVALRSEVKENNQAKWYKQMYDSLHRAGKDDDYVTIRYKPRRGTRYGYGSSSGYLSEPEPRAYIDRAATLDTRRRQKNKENDSAISTMPRKSTVVKTTAEVYHNQPGRIEDYEPGRSSIGEKETKEPFDQRNHQTTKPYMSHALKESGYESDSTLIFRRRDDVSPLSPLEQRLAYKTVQKGGDVPLHGFRKLAPERPKDDTEIQYFPITSTLTRIRVRRKNALSSSATSGSMSSSLSFARSRKFTPSSTTSTIIPISRANIVSTIIQSSGAPPPSPPRRQSSRHNTTLKLYISTRYPQTSNRRHEQCFAVESASANIRFLRERLSNKLLKHEQGREHSNIAHKRLTSLQNSSITLASTTKTKLPTRSTSAASKRGKVDSYLSKRPQEYSKSINTIARITDSNQRIIDTKQKTKEDKPSVARVLSKTSLSQDTFGRSLVRSKSLQSCQKKDQTKNCKTKRDTVKSSKRGSSADSSLPAEVGRVFNSQRQIDVESTLTGSVIKSSSALRRVKSQDIGLSKVILKSRELKKTTAQSSPVRTGSPMASPISIIKRPTQLEVISKSKSLTSSKSRDKNSGVTSSVLPVFNDTIDHKKIREKPHTIIKNNFKKSDTDLENKEVKIIKKKESLLKREKTRGVIKIRNLNGKIDCENKADKKTSEESKINDNMKNTKETDRIIPSITMERIKRHHEATRTDNFFQNLFLRNISSPTPSQCSTLGRRSSVMERARMFQELGNNAFKSEPSLRTTNVYLTAKRPVSNSRFKNWERESLSSRSSSPFGISWSGRSVYQKIDKFDSLHGMNEIGSCSSLRGRSPDIDNNSVIKERSLSEPPLKLTSITNESTINPSHTPPRSSSPSPTRSAAIRKIRTLKQHEKREYPKLKTRTKSASDVEFNENQSTNFGSNLSLTKSTSSLESPLTNRDDYQRYVFEMLHSKRKSARYRDLHDFYASLERMGELEKTTSTNDLKRRLKNEDIIDYDRWKKLRCKERAEVELNNLYGKLQATQREKDFLFSTKDLARYRWKGDCGLRCKERSVENIRESFQRLEQMGGELEMKRRQDITCKRDVYKPLWRGNTVVNVASTMTKRATENECKQLEDDKWLMQPSLQRNLGGSKKFWSSLSVEQVNILKNQLNEIYGSDNIRGKISPKPSETMEKMYHQEIIEKSPDERSKIQSEYEVVVPLSKQEFDNEVNEKKGLSVRCHSLISAEIKSSSKLSSSLKRSDSICNGRRHDKSGIMPLTELEKQRLSLTLGNEIMDKVLGRKNSKSPITARETRGAIAVASAKNTTKNTSHLVSANNTSPRTYYSFETSLDNDTLPKPHNRNDFSSVLTPQDDNNLTNRMNIMPGGNCEQNKNKYSSEIESTTESSENSVKTVVQCLNEIDVVPRKVEFFENIERENYNNENKIHSSTINMTEKKSVLSSSQSFADLKELFGEMNSARYATLPFHYSTKKIRNMSVSRCTATPSGSEAISGKRVRGGRSTSASPDVPSGRFSSASHSRCYYNDRPRSVSPCRVSSSTCSLESLRHRSISPDPERYWRAYLNLVKHGAVQKLRAKFESLEELSSDYGKFNLKPKRFQSDPELTRNFLNRITTEKISTFKCKDVLPDVGWLRRKYEPSRSRSMRKLTRSPPIIPKIPLRLDDLSMPHINIISKTAELKDSSMSRSSSSNSLAIKAETEEIIALRSVGRIKEKFGKIESDKTSILGEMFTSAPNVHELRDISPYLAGRWVAHRYPSRRDNARSLSLPPDLENSRESKVQRDKMHTNIKSTLEKNSRDRIKEPRTSSASPIMSQTPTSILKQRINDPFADQPFDASKHRPRYRYQPPPPPLPPAPIIRHEMKSWWPPIPTYTARPTVTFEGPR</sequence>
<feature type="compositionally biased region" description="Basic and acidic residues" evidence="4">
    <location>
        <begin position="1047"/>
        <end position="1056"/>
    </location>
</feature>
<evidence type="ECO:0000256" key="2">
    <source>
        <dbReference type="ARBA" id="ARBA00022949"/>
    </source>
</evidence>
<gene>
    <name evidence="6" type="ORF">PV327_000056</name>
</gene>
<proteinExistence type="predicted"/>
<evidence type="ECO:0000259" key="5">
    <source>
        <dbReference type="PROSITE" id="PS50831"/>
    </source>
</evidence>
<feature type="region of interest" description="Disordered" evidence="4">
    <location>
        <begin position="1488"/>
        <end position="1512"/>
    </location>
</feature>
<feature type="region of interest" description="Disordered" evidence="4">
    <location>
        <begin position="27"/>
        <end position="61"/>
    </location>
</feature>
<feature type="compositionally biased region" description="Polar residues" evidence="4">
    <location>
        <begin position="1500"/>
        <end position="1512"/>
    </location>
</feature>
<name>A0AA39L1X5_MICHY</name>
<feature type="region of interest" description="Disordered" evidence="4">
    <location>
        <begin position="1911"/>
        <end position="1965"/>
    </location>
</feature>
<feature type="compositionally biased region" description="Low complexity" evidence="4">
    <location>
        <begin position="1022"/>
        <end position="1037"/>
    </location>
</feature>
<feature type="compositionally biased region" description="Low complexity" evidence="4">
    <location>
        <begin position="1079"/>
        <end position="1093"/>
    </location>
</feature>
<feature type="domain" description="SoHo" evidence="5">
    <location>
        <begin position="162"/>
        <end position="226"/>
    </location>
</feature>
<feature type="region of interest" description="Disordered" evidence="4">
    <location>
        <begin position="1981"/>
        <end position="2008"/>
    </location>
</feature>
<feature type="region of interest" description="Disordered" evidence="4">
    <location>
        <begin position="538"/>
        <end position="558"/>
    </location>
</feature>